<accession>A0ABQ2KZQ6</accession>
<feature type="transmembrane region" description="Helical" evidence="5">
    <location>
        <begin position="52"/>
        <end position="70"/>
    </location>
</feature>
<feature type="transmembrane region" description="Helical" evidence="5">
    <location>
        <begin position="14"/>
        <end position="32"/>
    </location>
</feature>
<sequence>MSDRNPPTTVPRTIGRILFALLFIAAGIYHFVETLGFAAMMPKFLPLELRKWVVWISAVIEWILAILLFVPPIRRKMGIIISIFLILIFPANIYSAIMHIPMPGQEYTPPIYLWLRLLVQPLFIWWILWATSPPKDKR</sequence>
<evidence type="ECO:0000313" key="8">
    <source>
        <dbReference type="Proteomes" id="UP000606653"/>
    </source>
</evidence>
<evidence type="ECO:0000259" key="6">
    <source>
        <dbReference type="Pfam" id="PF07291"/>
    </source>
</evidence>
<evidence type="ECO:0000256" key="5">
    <source>
        <dbReference type="SAM" id="Phobius"/>
    </source>
</evidence>
<feature type="transmembrane region" description="Helical" evidence="5">
    <location>
        <begin position="77"/>
        <end position="99"/>
    </location>
</feature>
<dbReference type="Pfam" id="PF07291">
    <property type="entry name" value="MauE"/>
    <property type="match status" value="1"/>
</dbReference>
<keyword evidence="2 5" id="KW-0812">Transmembrane</keyword>
<proteinExistence type="predicted"/>
<gene>
    <name evidence="7" type="ORF">GCM10010969_15880</name>
</gene>
<organism evidence="7 8">
    <name type="scientific">Saccharibacillus kuerlensis</name>
    <dbReference type="NCBI Taxonomy" id="459527"/>
    <lineage>
        <taxon>Bacteria</taxon>
        <taxon>Bacillati</taxon>
        <taxon>Bacillota</taxon>
        <taxon>Bacilli</taxon>
        <taxon>Bacillales</taxon>
        <taxon>Paenibacillaceae</taxon>
        <taxon>Saccharibacillus</taxon>
    </lineage>
</organism>
<reference evidence="8" key="1">
    <citation type="journal article" date="2019" name="Int. J. Syst. Evol. Microbiol.">
        <title>The Global Catalogue of Microorganisms (GCM) 10K type strain sequencing project: providing services to taxonomists for standard genome sequencing and annotation.</title>
        <authorList>
            <consortium name="The Broad Institute Genomics Platform"/>
            <consortium name="The Broad Institute Genome Sequencing Center for Infectious Disease"/>
            <person name="Wu L."/>
            <person name="Ma J."/>
        </authorList>
    </citation>
    <scope>NUCLEOTIDE SEQUENCE [LARGE SCALE GENOMIC DNA]</scope>
    <source>
        <strain evidence="8">CGMCC 1.6964</strain>
    </source>
</reference>
<feature type="domain" description="Methylamine utilisation protein MauE" evidence="6">
    <location>
        <begin position="14"/>
        <end position="96"/>
    </location>
</feature>
<keyword evidence="3 5" id="KW-1133">Transmembrane helix</keyword>
<comment type="subcellular location">
    <subcellularLocation>
        <location evidence="1">Membrane</location>
        <topology evidence="1">Multi-pass membrane protein</topology>
    </subcellularLocation>
</comment>
<dbReference type="PANTHER" id="PTHR36974">
    <property type="entry name" value="MEMBRANE PROTEIN-RELATED"/>
    <property type="match status" value="1"/>
</dbReference>
<dbReference type="Proteomes" id="UP000606653">
    <property type="component" value="Unassembled WGS sequence"/>
</dbReference>
<keyword evidence="8" id="KW-1185">Reference proteome</keyword>
<protein>
    <submittedName>
        <fullName evidence="7">Membrane protein</fullName>
    </submittedName>
</protein>
<evidence type="ECO:0000256" key="2">
    <source>
        <dbReference type="ARBA" id="ARBA00022692"/>
    </source>
</evidence>
<dbReference type="PANTHER" id="PTHR36974:SF1">
    <property type="entry name" value="DOXX FAMILY MEMBRANE PROTEIN"/>
    <property type="match status" value="1"/>
</dbReference>
<evidence type="ECO:0000256" key="3">
    <source>
        <dbReference type="ARBA" id="ARBA00022989"/>
    </source>
</evidence>
<name>A0ABQ2KZQ6_9BACL</name>
<dbReference type="InterPro" id="IPR009908">
    <property type="entry name" value="Methylamine_util_MauE"/>
</dbReference>
<comment type="caution">
    <text evidence="7">The sequence shown here is derived from an EMBL/GenBank/DDBJ whole genome shotgun (WGS) entry which is preliminary data.</text>
</comment>
<feature type="transmembrane region" description="Helical" evidence="5">
    <location>
        <begin position="111"/>
        <end position="129"/>
    </location>
</feature>
<dbReference type="EMBL" id="BMLN01000004">
    <property type="protein sequence ID" value="GGN97720.1"/>
    <property type="molecule type" value="Genomic_DNA"/>
</dbReference>
<evidence type="ECO:0000256" key="1">
    <source>
        <dbReference type="ARBA" id="ARBA00004141"/>
    </source>
</evidence>
<evidence type="ECO:0000256" key="4">
    <source>
        <dbReference type="ARBA" id="ARBA00023136"/>
    </source>
</evidence>
<dbReference type="RefSeq" id="WP_018977118.1">
    <property type="nucleotide sequence ID" value="NZ_BMLN01000004.1"/>
</dbReference>
<evidence type="ECO:0000313" key="7">
    <source>
        <dbReference type="EMBL" id="GGN97720.1"/>
    </source>
</evidence>
<keyword evidence="4 5" id="KW-0472">Membrane</keyword>